<keyword evidence="1" id="KW-0472">Membrane</keyword>
<protein>
    <recommendedName>
        <fullName evidence="4">Transmembrane protein</fullName>
    </recommendedName>
</protein>
<feature type="transmembrane region" description="Helical" evidence="1">
    <location>
        <begin position="208"/>
        <end position="230"/>
    </location>
</feature>
<accession>A0A4R3JYI1</accession>
<dbReference type="EMBL" id="SLZY01000001">
    <property type="protein sequence ID" value="TCS73828.1"/>
    <property type="molecule type" value="Genomic_DNA"/>
</dbReference>
<evidence type="ECO:0000313" key="3">
    <source>
        <dbReference type="Proteomes" id="UP000295135"/>
    </source>
</evidence>
<feature type="transmembrane region" description="Helical" evidence="1">
    <location>
        <begin position="360"/>
        <end position="378"/>
    </location>
</feature>
<evidence type="ECO:0008006" key="4">
    <source>
        <dbReference type="Google" id="ProtNLM"/>
    </source>
</evidence>
<feature type="transmembrane region" description="Helical" evidence="1">
    <location>
        <begin position="67"/>
        <end position="91"/>
    </location>
</feature>
<feature type="transmembrane region" description="Helical" evidence="1">
    <location>
        <begin position="174"/>
        <end position="196"/>
    </location>
</feature>
<evidence type="ECO:0000313" key="2">
    <source>
        <dbReference type="EMBL" id="TCS73828.1"/>
    </source>
</evidence>
<proteinExistence type="predicted"/>
<name>A0A4R3JYI1_9PROT</name>
<keyword evidence="1" id="KW-0812">Transmembrane</keyword>
<keyword evidence="3" id="KW-1185">Reference proteome</keyword>
<gene>
    <name evidence="2" type="ORF">EDC61_10150</name>
</gene>
<dbReference type="RefSeq" id="WP_232019173.1">
    <property type="nucleotide sequence ID" value="NZ_AP018721.1"/>
</dbReference>
<sequence length="414" mass="44482">MRFFLTAPLFLILAAVAAIPLEDEWLASRWSPAALGLTHLITLGYLGQVMVGSLLQMLPVVIGSPVPAAMSVAGIAHAGLSLGALLLAAGLWQAVPWLIQAALALLAVALGVFLAAAAVSLLRARAANMILQPIRQAWLALLVTFGLGLYLGGGLAGAWPLIEMQALTQLHAAWGLLGWVLILVAGVAYHVVPMLQLTPPYPDGLMRWLTWLLLAALVLHALALLLPAAAATAMEWAAWLLAGATSAWYAVATLQIQRRRRRKLPDTTLYFWRFAMTSLLTCVGLAPLAVSGPEAWRDGLQVLLGIVFLLGFAVSVVAGMLYKIVPFLAWFHLQAQTQARAGTIPNMKDFMPEALAMRHLRLHVIGVLLLLPAPFLPAPLSAPGLVLLAASGWVQWQNLHRAKRLFDQYGGRLA</sequence>
<feature type="transmembrane region" description="Helical" evidence="1">
    <location>
        <begin position="302"/>
        <end position="322"/>
    </location>
</feature>
<comment type="caution">
    <text evidence="2">The sequence shown here is derived from an EMBL/GenBank/DDBJ whole genome shotgun (WGS) entry which is preliminary data.</text>
</comment>
<dbReference type="AlphaFoldDB" id="A0A4R3JYI1"/>
<organism evidence="2 3">
    <name type="scientific">Sulfuritortus calidifontis</name>
    <dbReference type="NCBI Taxonomy" id="1914471"/>
    <lineage>
        <taxon>Bacteria</taxon>
        <taxon>Pseudomonadati</taxon>
        <taxon>Pseudomonadota</taxon>
        <taxon>Betaproteobacteria</taxon>
        <taxon>Nitrosomonadales</taxon>
        <taxon>Thiobacillaceae</taxon>
        <taxon>Sulfuritortus</taxon>
    </lineage>
</organism>
<evidence type="ECO:0000256" key="1">
    <source>
        <dbReference type="SAM" id="Phobius"/>
    </source>
</evidence>
<feature type="transmembrane region" description="Helical" evidence="1">
    <location>
        <begin position="236"/>
        <end position="256"/>
    </location>
</feature>
<feature type="transmembrane region" description="Helical" evidence="1">
    <location>
        <begin position="139"/>
        <end position="162"/>
    </location>
</feature>
<feature type="transmembrane region" description="Helical" evidence="1">
    <location>
        <begin position="268"/>
        <end position="290"/>
    </location>
</feature>
<keyword evidence="1" id="KW-1133">Transmembrane helix</keyword>
<reference evidence="2 3" key="1">
    <citation type="submission" date="2019-03" db="EMBL/GenBank/DDBJ databases">
        <title>Genomic Encyclopedia of Type Strains, Phase IV (KMG-IV): sequencing the most valuable type-strain genomes for metagenomic binning, comparative biology and taxonomic classification.</title>
        <authorList>
            <person name="Goeker M."/>
        </authorList>
    </citation>
    <scope>NUCLEOTIDE SEQUENCE [LARGE SCALE GENOMIC DNA]</scope>
    <source>
        <strain evidence="2 3">DSM 103923</strain>
    </source>
</reference>
<feature type="transmembrane region" description="Helical" evidence="1">
    <location>
        <begin position="97"/>
        <end position="119"/>
    </location>
</feature>
<feature type="transmembrane region" description="Helical" evidence="1">
    <location>
        <begin position="34"/>
        <end position="55"/>
    </location>
</feature>
<dbReference type="Proteomes" id="UP000295135">
    <property type="component" value="Unassembled WGS sequence"/>
</dbReference>